<dbReference type="Gene3D" id="3.40.1350.10">
    <property type="match status" value="1"/>
</dbReference>
<protein>
    <submittedName>
        <fullName evidence="2">Nuclease of the RecB family protein</fullName>
    </submittedName>
</protein>
<keyword evidence="3" id="KW-1185">Reference proteome</keyword>
<accession>A0AAE3HBU6</accession>
<comment type="caution">
    <text evidence="2">The sequence shown here is derived from an EMBL/GenBank/DDBJ whole genome shotgun (WGS) entry which is preliminary data.</text>
</comment>
<dbReference type="GO" id="GO:0003676">
    <property type="term" value="F:nucleic acid binding"/>
    <property type="evidence" value="ECO:0007669"/>
    <property type="project" value="InterPro"/>
</dbReference>
<name>A0AAE3HBU6_9EURY</name>
<dbReference type="InterPro" id="IPR048301">
    <property type="entry name" value="NucS_C"/>
</dbReference>
<proteinExistence type="predicted"/>
<gene>
    <name evidence="2" type="ORF">PV02_10500</name>
</gene>
<dbReference type="InterPro" id="IPR011856">
    <property type="entry name" value="tRNA_endonuc-like_dom_sf"/>
</dbReference>
<dbReference type="GO" id="GO:0004519">
    <property type="term" value="F:endonuclease activity"/>
    <property type="evidence" value="ECO:0007669"/>
    <property type="project" value="InterPro"/>
</dbReference>
<evidence type="ECO:0000313" key="2">
    <source>
        <dbReference type="EMBL" id="MCQ6963716.1"/>
    </source>
</evidence>
<dbReference type="AlphaFoldDB" id="A0AAE3HBU6"/>
<dbReference type="EMBL" id="JTEO01000006">
    <property type="protein sequence ID" value="MCQ6963716.1"/>
    <property type="molecule type" value="Genomic_DNA"/>
</dbReference>
<evidence type="ECO:0000259" key="1">
    <source>
        <dbReference type="Pfam" id="PF01939"/>
    </source>
</evidence>
<organism evidence="2 3">
    <name type="scientific">Methanolobus chelungpuianus</name>
    <dbReference type="NCBI Taxonomy" id="502115"/>
    <lineage>
        <taxon>Archaea</taxon>
        <taxon>Methanobacteriati</taxon>
        <taxon>Methanobacteriota</taxon>
        <taxon>Stenosarchaea group</taxon>
        <taxon>Methanomicrobia</taxon>
        <taxon>Methanosarcinales</taxon>
        <taxon>Methanosarcinaceae</taxon>
        <taxon>Methanolobus</taxon>
    </lineage>
</organism>
<dbReference type="Proteomes" id="UP001206983">
    <property type="component" value="Unassembled WGS sequence"/>
</dbReference>
<dbReference type="Pfam" id="PF01939">
    <property type="entry name" value="NucS_C"/>
    <property type="match status" value="1"/>
</dbReference>
<feature type="domain" description="Endonuclease NucS C-terminal" evidence="1">
    <location>
        <begin position="134"/>
        <end position="240"/>
    </location>
</feature>
<sequence>MLEYRLYITEETDAVSVGSYKALLEGIGEKHGVRYEIIDLAMLEDTEREELAEAIRLVSRRNSIGVVSKGGGALPISRNKKVSKHVILLRLEDGRLKDVYPHEMNKKRMEIASHLNSLLRASELSEAIGQESVSEQDISRMISTFPGMIEPGLKFMDTEIEVSGGRIDAVFTDERGDHLLVEIEIEARDNAIGQVQRFRIPYAQEYDVPADRIRPGIVCARIAESRLNACKGAGIEVYTLALERKA</sequence>
<reference evidence="2 3" key="1">
    <citation type="journal article" date="2011" name="Appl. Environ. Microbiol.">
        <title>Methanogenic archaea isolated from Taiwan's Chelungpu fault.</title>
        <authorList>
            <person name="Wu S.Y."/>
            <person name="Lai M.C."/>
        </authorList>
    </citation>
    <scope>NUCLEOTIDE SEQUENCE [LARGE SCALE GENOMIC DNA]</scope>
    <source>
        <strain evidence="2 3">St545Mb</strain>
    </source>
</reference>
<evidence type="ECO:0000313" key="3">
    <source>
        <dbReference type="Proteomes" id="UP001206983"/>
    </source>
</evidence>